<dbReference type="EMBL" id="UINC01002767">
    <property type="protein sequence ID" value="SVA00098.1"/>
    <property type="molecule type" value="Genomic_DNA"/>
</dbReference>
<accession>A0A381S9W4</accession>
<dbReference type="PROSITE" id="PS51257">
    <property type="entry name" value="PROKAR_LIPOPROTEIN"/>
    <property type="match status" value="1"/>
</dbReference>
<sequence length="174" mass="20020">MNKVFIYLLFFFLLISCFNNSKKNDLISKSIDYDKLNSFVQDSLPSLLILNENFDQIFNLWEGVKTIESTSKIMSSDPRTLPFFLESLKLEVGKINDKQIPGKLNVPQVIGRFRVYKTEVLKINSNKIDLGNIQLFKKNLKKITISYNALISMMNKIAKESLESNNNAETVEVK</sequence>
<name>A0A381S9W4_9ZZZZ</name>
<evidence type="ECO:0000313" key="1">
    <source>
        <dbReference type="EMBL" id="SVA00098.1"/>
    </source>
</evidence>
<reference evidence="1" key="1">
    <citation type="submission" date="2018-05" db="EMBL/GenBank/DDBJ databases">
        <authorList>
            <person name="Lanie J.A."/>
            <person name="Ng W.-L."/>
            <person name="Kazmierczak K.M."/>
            <person name="Andrzejewski T.M."/>
            <person name="Davidsen T.M."/>
            <person name="Wayne K.J."/>
            <person name="Tettelin H."/>
            <person name="Glass J.I."/>
            <person name="Rusch D."/>
            <person name="Podicherti R."/>
            <person name="Tsui H.-C.T."/>
            <person name="Winkler M.E."/>
        </authorList>
    </citation>
    <scope>NUCLEOTIDE SEQUENCE</scope>
</reference>
<proteinExistence type="predicted"/>
<gene>
    <name evidence="1" type="ORF">METZ01_LOCUS52952</name>
</gene>
<organism evidence="1">
    <name type="scientific">marine metagenome</name>
    <dbReference type="NCBI Taxonomy" id="408172"/>
    <lineage>
        <taxon>unclassified sequences</taxon>
        <taxon>metagenomes</taxon>
        <taxon>ecological metagenomes</taxon>
    </lineage>
</organism>
<protein>
    <submittedName>
        <fullName evidence="1">Uncharacterized protein</fullName>
    </submittedName>
</protein>
<dbReference type="AlphaFoldDB" id="A0A381S9W4"/>